<accession>A0A949K1F2</accession>
<dbReference type="SUPFAM" id="SSF46955">
    <property type="entry name" value="Putative DNA-binding domain"/>
    <property type="match status" value="1"/>
</dbReference>
<reference evidence="3" key="1">
    <citation type="submission" date="2021-06" db="EMBL/GenBank/DDBJ databases">
        <title>Description of novel taxa of the family Lachnospiraceae.</title>
        <authorList>
            <person name="Chaplin A.V."/>
            <person name="Sokolova S.R."/>
            <person name="Pikina A.P."/>
            <person name="Korzhanova M."/>
            <person name="Belova V."/>
            <person name="Korostin D."/>
            <person name="Efimov B.A."/>
        </authorList>
    </citation>
    <scope>NUCLEOTIDE SEQUENCE</scope>
    <source>
        <strain evidence="3">ASD5720</strain>
    </source>
</reference>
<dbReference type="CDD" id="cd04782">
    <property type="entry name" value="HTH_BltR"/>
    <property type="match status" value="1"/>
</dbReference>
<keyword evidence="4" id="KW-1185">Reference proteome</keyword>
<dbReference type="SUPFAM" id="SSF55136">
    <property type="entry name" value="Probable bacterial effector-binding domain"/>
    <property type="match status" value="1"/>
</dbReference>
<name>A0A949K1F2_9FIRM</name>
<keyword evidence="1" id="KW-0238">DNA-binding</keyword>
<dbReference type="PROSITE" id="PS00552">
    <property type="entry name" value="HTH_MERR_1"/>
    <property type="match status" value="1"/>
</dbReference>
<comment type="caution">
    <text evidence="3">The sequence shown here is derived from an EMBL/GenBank/DDBJ whole genome shotgun (WGS) entry which is preliminary data.</text>
</comment>
<dbReference type="SMART" id="SM00422">
    <property type="entry name" value="HTH_MERR"/>
    <property type="match status" value="1"/>
</dbReference>
<dbReference type="PROSITE" id="PS50937">
    <property type="entry name" value="HTH_MERR_2"/>
    <property type="match status" value="1"/>
</dbReference>
<dbReference type="Proteomes" id="UP000712157">
    <property type="component" value="Unassembled WGS sequence"/>
</dbReference>
<gene>
    <name evidence="3" type="ORF">KTH89_16500</name>
</gene>
<dbReference type="Pfam" id="PF06445">
    <property type="entry name" value="GyrI-like"/>
    <property type="match status" value="1"/>
</dbReference>
<proteinExistence type="predicted"/>
<dbReference type="InterPro" id="IPR009061">
    <property type="entry name" value="DNA-bd_dom_put_sf"/>
</dbReference>
<dbReference type="InterPro" id="IPR000551">
    <property type="entry name" value="MerR-type_HTH_dom"/>
</dbReference>
<dbReference type="GO" id="GO:0003700">
    <property type="term" value="F:DNA-binding transcription factor activity"/>
    <property type="evidence" value="ECO:0007669"/>
    <property type="project" value="InterPro"/>
</dbReference>
<dbReference type="PANTHER" id="PTHR30204:SF85">
    <property type="entry name" value="MULTIDRUG-EFFLUX TRANSPORTER 2 REGULATOR"/>
    <property type="match status" value="1"/>
</dbReference>
<dbReference type="Pfam" id="PF13411">
    <property type="entry name" value="MerR_1"/>
    <property type="match status" value="1"/>
</dbReference>
<dbReference type="InterPro" id="IPR047057">
    <property type="entry name" value="MerR_fam"/>
</dbReference>
<dbReference type="Gene3D" id="3.20.80.10">
    <property type="entry name" value="Regulatory factor, effector binding domain"/>
    <property type="match status" value="1"/>
</dbReference>
<sequence>MEEYTPAYFTTGEFAKLCGVTKHTLFHYDSLGIFSPAVRLDNGYRYYTVAQIEVFNVIHMLRELDMPLSDIKAYLDRRSPQELVSLLKTEEEKLHSRLKSMQRMEKLIHRKADLTCQAMQLDLDSIGPVAMPKAYLVLTESVPLTNDQNVALSMTNHIRYCDAHNISSPYSIGSLIRQEAIAAGRFGDYSFFYTQLMGKPGKIPVFVKEAGTYLTAYHTGGYETLYQTYERMMAYAHKNGYRLGEYFYEDVLLDDLSVKGYENYVLQISIRIEEIHRSQEC</sequence>
<dbReference type="PANTHER" id="PTHR30204">
    <property type="entry name" value="REDOX-CYCLING DRUG-SENSING TRANSCRIPTIONAL ACTIVATOR SOXR"/>
    <property type="match status" value="1"/>
</dbReference>
<dbReference type="AlphaFoldDB" id="A0A949K1F2"/>
<evidence type="ECO:0000259" key="2">
    <source>
        <dbReference type="PROSITE" id="PS50937"/>
    </source>
</evidence>
<evidence type="ECO:0000313" key="4">
    <source>
        <dbReference type="Proteomes" id="UP000712157"/>
    </source>
</evidence>
<feature type="domain" description="HTH merR-type" evidence="2">
    <location>
        <begin position="8"/>
        <end position="77"/>
    </location>
</feature>
<dbReference type="InterPro" id="IPR011256">
    <property type="entry name" value="Reg_factor_effector_dom_sf"/>
</dbReference>
<protein>
    <submittedName>
        <fullName evidence="3">MerR family transcriptional regulator</fullName>
    </submittedName>
</protein>
<evidence type="ECO:0000313" key="3">
    <source>
        <dbReference type="EMBL" id="MBU9738146.1"/>
    </source>
</evidence>
<organism evidence="3 4">
    <name type="scientific">Diplocloster agilis</name>
    <dbReference type="NCBI Taxonomy" id="2850323"/>
    <lineage>
        <taxon>Bacteria</taxon>
        <taxon>Bacillati</taxon>
        <taxon>Bacillota</taxon>
        <taxon>Clostridia</taxon>
        <taxon>Lachnospirales</taxon>
        <taxon>Lachnospiraceae</taxon>
        <taxon>Diplocloster</taxon>
    </lineage>
</organism>
<dbReference type="InterPro" id="IPR029442">
    <property type="entry name" value="GyrI-like"/>
</dbReference>
<dbReference type="Gene3D" id="1.10.1660.10">
    <property type="match status" value="1"/>
</dbReference>
<dbReference type="EMBL" id="JAHQCW010000030">
    <property type="protein sequence ID" value="MBU9738146.1"/>
    <property type="molecule type" value="Genomic_DNA"/>
</dbReference>
<evidence type="ECO:0000256" key="1">
    <source>
        <dbReference type="ARBA" id="ARBA00023125"/>
    </source>
</evidence>
<dbReference type="GO" id="GO:0003677">
    <property type="term" value="F:DNA binding"/>
    <property type="evidence" value="ECO:0007669"/>
    <property type="project" value="UniProtKB-KW"/>
</dbReference>
<dbReference type="RefSeq" id="WP_238722431.1">
    <property type="nucleotide sequence ID" value="NZ_JAHQCW010000030.1"/>
</dbReference>